<evidence type="ECO:0000313" key="1">
    <source>
        <dbReference type="EMBL" id="QOS24734.1"/>
    </source>
</evidence>
<dbReference type="Gene3D" id="3.40.50.2000">
    <property type="entry name" value="Glycogen Phosphorylase B"/>
    <property type="match status" value="2"/>
</dbReference>
<gene>
    <name evidence="1" type="ORF">VP5_00016</name>
</gene>
<protein>
    <recommendedName>
        <fullName evidence="2">Glycosyltransferase</fullName>
    </recommendedName>
</protein>
<sequence>MLFIYGALGIGGVETYFVRIAKQRHKKGLRTKLLLQYPEKSNPELLQQMKQYAEVYEYSDIFHFPSFAKYFKLTTPLKNDTLNDIFDGVDLLHVFQGEDALLAYRLCSKVNISVPISVGFYHYVHYLWGGRSIPYYEKVNRKFVLNYLPKPLLMLFSKDNISLYNSHTGDDFSQASTFSIGVIDKKNEVKFKEQTSQVVKVCAVGRLVDFKTYNIHLVREIKELVDSGHAVECHIYGSGPNKSKIKNEIIKNGLVRIMELKGSFDYSKFDSIVSEYDIFIGTGTAIVQASSLGVPSIAAIDNEPGPDTYGYFCNIADRQYGRKGLNIKKERIYDIVLDYIYLNDNERYSLQKSHVECIERYLIENSVLALDELKNVAMPRKSFPNFSLVTYELSRFIHKIQCKISKSKLLEKQRLPDEKFNDI</sequence>
<accession>A0A7M1WCD4</accession>
<dbReference type="RefSeq" id="WP_258493268.1">
    <property type="nucleotide sequence ID" value="NZ_JANFTT010000015.1"/>
</dbReference>
<dbReference type="EMBL" id="MT898276">
    <property type="protein sequence ID" value="QOS24734.1"/>
    <property type="molecule type" value="Genomic_DNA"/>
</dbReference>
<dbReference type="SUPFAM" id="SSF53756">
    <property type="entry name" value="UDP-Glycosyltransferase/glycogen phosphorylase"/>
    <property type="match status" value="1"/>
</dbReference>
<name>A0A7M1WCD4_VIBPH</name>
<reference evidence="1" key="1">
    <citation type="submission" date="2020-08" db="EMBL/GenBank/DDBJ databases">
        <title>Genetic structure, function and evolution of capsule biosynthesis loci in Vibrio parahaemolyticus.</title>
        <authorList>
            <person name="Li L."/>
            <person name="Bian S."/>
        </authorList>
    </citation>
    <scope>NUCLEOTIDE SEQUENCE</scope>
    <source>
        <strain evidence="1">VP5</strain>
    </source>
</reference>
<evidence type="ECO:0008006" key="2">
    <source>
        <dbReference type="Google" id="ProtNLM"/>
    </source>
</evidence>
<dbReference type="AlphaFoldDB" id="A0A7M1WCD4"/>
<organism evidence="1">
    <name type="scientific">Vibrio parahaemolyticus</name>
    <dbReference type="NCBI Taxonomy" id="670"/>
    <lineage>
        <taxon>Bacteria</taxon>
        <taxon>Pseudomonadati</taxon>
        <taxon>Pseudomonadota</taxon>
        <taxon>Gammaproteobacteria</taxon>
        <taxon>Vibrionales</taxon>
        <taxon>Vibrionaceae</taxon>
        <taxon>Vibrio</taxon>
    </lineage>
</organism>
<proteinExistence type="predicted"/>